<evidence type="ECO:0000259" key="3">
    <source>
        <dbReference type="Pfam" id="PF00501"/>
    </source>
</evidence>
<accession>A0A7G8PHY4</accession>
<evidence type="ECO:0000313" key="4">
    <source>
        <dbReference type="EMBL" id="QNJ93950.1"/>
    </source>
</evidence>
<dbReference type="Gene3D" id="3.40.50.12780">
    <property type="entry name" value="N-terminal domain of ligase-like"/>
    <property type="match status" value="1"/>
</dbReference>
<dbReference type="GO" id="GO:0016020">
    <property type="term" value="C:membrane"/>
    <property type="evidence" value="ECO:0007669"/>
    <property type="project" value="TreeGrafter"/>
</dbReference>
<gene>
    <name evidence="4" type="ORF">HZU40_06535</name>
</gene>
<dbReference type="Proteomes" id="UP000515498">
    <property type="component" value="Chromosome"/>
</dbReference>
<sequence>MKTYDRKPAAVSSAVTVADLFFERVAATPDAEAFRFPVGVQWHSMTWAESYRRVTELAAGLLALGLAPEERVAIASGTRLEWVLADLAIMCAGAATTTVYPSAHAEDTAHILRDSACRVAFAEDGAQVAKLRAHRDSLSALKAVVVFDGDGDGDWVMTLDDLAQRGANHLAQNPDCVHAAVRVTTENQLATLIYTSGTTGQPKGVRLTHHAWVSQARAAQQNEFLGVDDVQLLWLPLAHSLGKVVLASQLACGFVSAIDARVDKIVDNMAAVKPTFVAMVPRIIEKIYSSILARSRAEGSDHAELVNHAFALGIEMDRHTRAGREVSVAMVRQREEFDQLVFSPIRELLGGRLRFFTCGSAPLNRDIAEWFHAAGLLILEGYGLTETAGTVSLGHPDRFKLGTVGPPLDGVSVRISDEGEVQVAGSLLMAGYHHLPEETAQVMADDGWLSTGDKGSLDEDGFLSITGRIKELFKTSGGKYIAPLAIEAKFLSQCPYVSQFIVFGEARQFCVALIALDAVATRSWAAEQGLSCTSLVDLVRTPQLRAMIDEHITTLNAGLNRWETIKGWELLDHELSIQTGELTPSLKVKRSVIAERNKDVLDAFYT</sequence>
<dbReference type="PANTHER" id="PTHR43272">
    <property type="entry name" value="LONG-CHAIN-FATTY-ACID--COA LIGASE"/>
    <property type="match status" value="1"/>
</dbReference>
<evidence type="ECO:0000313" key="5">
    <source>
        <dbReference type="Proteomes" id="UP000515498"/>
    </source>
</evidence>
<evidence type="ECO:0000256" key="1">
    <source>
        <dbReference type="ARBA" id="ARBA00022741"/>
    </source>
</evidence>
<dbReference type="Pfam" id="PF00501">
    <property type="entry name" value="AMP-binding"/>
    <property type="match status" value="1"/>
</dbReference>
<dbReference type="GO" id="GO:0005524">
    <property type="term" value="F:ATP binding"/>
    <property type="evidence" value="ECO:0007669"/>
    <property type="project" value="UniProtKB-KW"/>
</dbReference>
<protein>
    <submittedName>
        <fullName evidence="4">Long-chain fatty acid--CoA ligase</fullName>
    </submittedName>
</protein>
<organism evidence="4 5">
    <name type="scientific">Mycolicibacterium fluoranthenivorans</name>
    <dbReference type="NCBI Taxonomy" id="258505"/>
    <lineage>
        <taxon>Bacteria</taxon>
        <taxon>Bacillati</taxon>
        <taxon>Actinomycetota</taxon>
        <taxon>Actinomycetes</taxon>
        <taxon>Mycobacteriales</taxon>
        <taxon>Mycobacteriaceae</taxon>
        <taxon>Mycolicibacterium</taxon>
    </lineage>
</organism>
<dbReference type="InterPro" id="IPR000873">
    <property type="entry name" value="AMP-dep_synth/lig_dom"/>
</dbReference>
<dbReference type="RefSeq" id="WP_187097934.1">
    <property type="nucleotide sequence ID" value="NZ_CP059894.1"/>
</dbReference>
<name>A0A7G8PHY4_9MYCO</name>
<dbReference type="AlphaFoldDB" id="A0A7G8PHY4"/>
<dbReference type="KEGG" id="mflu:HZU40_06535"/>
<reference evidence="4 5" key="1">
    <citation type="submission" date="2020-07" db="EMBL/GenBank/DDBJ databases">
        <title>Draft genome sequence of four isobutane-metabolizing strains capable of cometabolically degrading diverse ether contaminants.</title>
        <authorList>
            <person name="Chen W."/>
            <person name="Faulkner N."/>
            <person name="Smith C."/>
            <person name="Hyman M."/>
        </authorList>
    </citation>
    <scope>NUCLEOTIDE SEQUENCE [LARGE SCALE GENOMIC DNA]</scope>
    <source>
        <strain evidence="4 5">2A</strain>
    </source>
</reference>
<dbReference type="Pfam" id="PF23562">
    <property type="entry name" value="AMP-binding_C_3"/>
    <property type="match status" value="1"/>
</dbReference>
<keyword evidence="2" id="KW-0067">ATP-binding</keyword>
<dbReference type="GO" id="GO:0004467">
    <property type="term" value="F:long-chain fatty acid-CoA ligase activity"/>
    <property type="evidence" value="ECO:0007669"/>
    <property type="project" value="TreeGrafter"/>
</dbReference>
<dbReference type="PROSITE" id="PS00455">
    <property type="entry name" value="AMP_BINDING"/>
    <property type="match status" value="1"/>
</dbReference>
<keyword evidence="4" id="KW-0436">Ligase</keyword>
<dbReference type="SUPFAM" id="SSF56801">
    <property type="entry name" value="Acetyl-CoA synthetase-like"/>
    <property type="match status" value="1"/>
</dbReference>
<feature type="domain" description="AMP-dependent synthetase/ligase" evidence="3">
    <location>
        <begin position="21"/>
        <end position="432"/>
    </location>
</feature>
<dbReference type="InterPro" id="IPR042099">
    <property type="entry name" value="ANL_N_sf"/>
</dbReference>
<dbReference type="EMBL" id="CP059894">
    <property type="protein sequence ID" value="QNJ93950.1"/>
    <property type="molecule type" value="Genomic_DNA"/>
</dbReference>
<evidence type="ECO:0000256" key="2">
    <source>
        <dbReference type="ARBA" id="ARBA00022840"/>
    </source>
</evidence>
<dbReference type="PANTHER" id="PTHR43272:SF33">
    <property type="entry name" value="AMP-BINDING DOMAIN-CONTAINING PROTEIN-RELATED"/>
    <property type="match status" value="1"/>
</dbReference>
<proteinExistence type="predicted"/>
<dbReference type="InterPro" id="IPR020845">
    <property type="entry name" value="AMP-binding_CS"/>
</dbReference>
<keyword evidence="1" id="KW-0547">Nucleotide-binding</keyword>
<dbReference type="CDD" id="cd05907">
    <property type="entry name" value="VL_LC_FACS_like"/>
    <property type="match status" value="1"/>
</dbReference>